<dbReference type="InterPro" id="IPR006286">
    <property type="entry name" value="C56_PfpI-like"/>
</dbReference>
<evidence type="ECO:0000313" key="3">
    <source>
        <dbReference type="EMBL" id="SDJ36161.1"/>
    </source>
</evidence>
<dbReference type="InterPro" id="IPR029062">
    <property type="entry name" value="Class_I_gatase-like"/>
</dbReference>
<feature type="domain" description="DJ-1/PfpI" evidence="2">
    <location>
        <begin position="9"/>
        <end position="180"/>
    </location>
</feature>
<keyword evidence="4" id="KW-1185">Reference proteome</keyword>
<dbReference type="RefSeq" id="WP_093606563.1">
    <property type="nucleotide sequence ID" value="NZ_FNFF01000001.1"/>
</dbReference>
<dbReference type="Gene3D" id="3.40.50.880">
    <property type="match status" value="1"/>
</dbReference>
<reference evidence="3 4" key="1">
    <citation type="submission" date="2016-10" db="EMBL/GenBank/DDBJ databases">
        <authorList>
            <person name="de Groot N.N."/>
        </authorList>
    </citation>
    <scope>NUCLEOTIDE SEQUENCE [LARGE SCALE GENOMIC DNA]</scope>
    <source>
        <strain evidence="3 4">CGMCC 4.5727</strain>
    </source>
</reference>
<dbReference type="NCBIfam" id="TIGR01382">
    <property type="entry name" value="PfpI"/>
    <property type="match status" value="1"/>
</dbReference>
<protein>
    <submittedName>
        <fullName evidence="3">Protease I</fullName>
    </submittedName>
</protein>
<dbReference type="STRING" id="417292.SAMN05421806_10138"/>
<evidence type="ECO:0000313" key="4">
    <source>
        <dbReference type="Proteomes" id="UP000199155"/>
    </source>
</evidence>
<organism evidence="3 4">
    <name type="scientific">Streptomyces indicus</name>
    <dbReference type="NCBI Taxonomy" id="417292"/>
    <lineage>
        <taxon>Bacteria</taxon>
        <taxon>Bacillati</taxon>
        <taxon>Actinomycetota</taxon>
        <taxon>Actinomycetes</taxon>
        <taxon>Kitasatosporales</taxon>
        <taxon>Streptomycetaceae</taxon>
        <taxon>Streptomyces</taxon>
    </lineage>
</organism>
<dbReference type="PANTHER" id="PTHR42733">
    <property type="entry name" value="DJ-1 PROTEIN"/>
    <property type="match status" value="1"/>
</dbReference>
<keyword evidence="3" id="KW-0378">Hydrolase</keyword>
<dbReference type="EMBL" id="FNFF01000001">
    <property type="protein sequence ID" value="SDJ36161.1"/>
    <property type="molecule type" value="Genomic_DNA"/>
</dbReference>
<dbReference type="GO" id="GO:0006508">
    <property type="term" value="P:proteolysis"/>
    <property type="evidence" value="ECO:0007669"/>
    <property type="project" value="UniProtKB-KW"/>
</dbReference>
<gene>
    <name evidence="3" type="ORF">SAMN05421806_10138</name>
</gene>
<dbReference type="OrthoDB" id="9792284at2"/>
<dbReference type="Pfam" id="PF01965">
    <property type="entry name" value="DJ-1_PfpI"/>
    <property type="match status" value="1"/>
</dbReference>
<comment type="similarity">
    <text evidence="1">Belongs to the peptidase C56 family.</text>
</comment>
<accession>A0A1G8T444</accession>
<dbReference type="PANTHER" id="PTHR42733:SF12">
    <property type="entry name" value="PROTEINASE"/>
    <property type="match status" value="1"/>
</dbReference>
<dbReference type="Proteomes" id="UP000199155">
    <property type="component" value="Unassembled WGS sequence"/>
</dbReference>
<proteinExistence type="inferred from homology"/>
<sequence>MAAEALGDRRVLVITTNYGVEQDELVAPVEHLRDKGVRVDIAATEKDSIVTLVGDRDPGKHVPATHALADVRADDYDLLLIPGGTINADTLRLQDAALDALKAFVSSGRPVAAICHGPWVAVEADVVRGKTLTSYPSTATDVRNAGGTWVDKEVQVCEANGWRLITSRKPDDLPAFLDAVDEALQTG</sequence>
<dbReference type="InterPro" id="IPR002818">
    <property type="entry name" value="DJ-1/PfpI"/>
</dbReference>
<dbReference type="CDD" id="cd03134">
    <property type="entry name" value="GATase1_PfpI_like"/>
    <property type="match status" value="1"/>
</dbReference>
<dbReference type="AlphaFoldDB" id="A0A1G8T444"/>
<dbReference type="PROSITE" id="PS51276">
    <property type="entry name" value="PEPTIDASE_C56_PFPI"/>
    <property type="match status" value="1"/>
</dbReference>
<keyword evidence="3" id="KW-0645">Protease</keyword>
<name>A0A1G8T444_9ACTN</name>
<evidence type="ECO:0000259" key="2">
    <source>
        <dbReference type="Pfam" id="PF01965"/>
    </source>
</evidence>
<evidence type="ECO:0000256" key="1">
    <source>
        <dbReference type="ARBA" id="ARBA00008542"/>
    </source>
</evidence>
<dbReference type="SUPFAM" id="SSF52317">
    <property type="entry name" value="Class I glutamine amidotransferase-like"/>
    <property type="match status" value="1"/>
</dbReference>
<dbReference type="GO" id="GO:0008233">
    <property type="term" value="F:peptidase activity"/>
    <property type="evidence" value="ECO:0007669"/>
    <property type="project" value="UniProtKB-KW"/>
</dbReference>